<dbReference type="PANTHER" id="PTHR43155">
    <property type="entry name" value="CYCLIC DI-GMP PHOSPHODIESTERASE PA4108-RELATED"/>
    <property type="match status" value="1"/>
</dbReference>
<dbReference type="EMBL" id="CP139487">
    <property type="protein sequence ID" value="WPU64889.1"/>
    <property type="molecule type" value="Genomic_DNA"/>
</dbReference>
<dbReference type="SUPFAM" id="SSF109604">
    <property type="entry name" value="HD-domain/PDEase-like"/>
    <property type="match status" value="1"/>
</dbReference>
<dbReference type="Gene3D" id="1.10.3210.10">
    <property type="entry name" value="Hypothetical protein af1432"/>
    <property type="match status" value="1"/>
</dbReference>
<protein>
    <submittedName>
        <fullName evidence="2">HD domain-containing phosphohydrolase</fullName>
    </submittedName>
</protein>
<dbReference type="KEGG" id="psti:SOO65_19525"/>
<gene>
    <name evidence="2" type="ORF">SOO65_19525</name>
</gene>
<dbReference type="SMART" id="SM00471">
    <property type="entry name" value="HDc"/>
    <property type="match status" value="1"/>
</dbReference>
<dbReference type="Pfam" id="PF13487">
    <property type="entry name" value="HD_5"/>
    <property type="match status" value="1"/>
</dbReference>
<evidence type="ECO:0000259" key="1">
    <source>
        <dbReference type="PROSITE" id="PS51832"/>
    </source>
</evidence>
<sequence>MDTKPSFFSVRYDLIQVGQALSFDLFVNSSVVKGKEKFVRIFPQGGVLQKEDLEEFHRKYFQLYIPEEQRRIYLRSLMKSEADDVQKTTVIKEAALQYLHNIFDKDKEFSTELLAKNIEGCREVVEGMVDVLDHHNIDSLRNLIANLSFHDFYTYDHSINVSMYCISIYKTINPKASRKELMHAGLGGLLHDLGKIKIPTHILNNPGGLTDEEYQMIKQHPDFGLDLLLGGHCEVSSDIDLKIVARVVHEHHENFDGTGYPKKLKGKDEIHLLARVCTIADFFDAITTKRSYSEVLQIPDAMNTMRKFRGIKLDPTIFDIFDQHVRYVRAESAKDLRLADHFDPTIPYAKLPIEEIKKFEKEMDFGKIKVVETGKKKEAKKA</sequence>
<name>A0AAX4HNL6_9BACT</name>
<dbReference type="PROSITE" id="PS51832">
    <property type="entry name" value="HD_GYP"/>
    <property type="match status" value="1"/>
</dbReference>
<evidence type="ECO:0000313" key="2">
    <source>
        <dbReference type="EMBL" id="WPU64889.1"/>
    </source>
</evidence>
<dbReference type="InterPro" id="IPR003607">
    <property type="entry name" value="HD/PDEase_dom"/>
</dbReference>
<organism evidence="2 3">
    <name type="scientific">Peredibacter starrii</name>
    <dbReference type="NCBI Taxonomy" id="28202"/>
    <lineage>
        <taxon>Bacteria</taxon>
        <taxon>Pseudomonadati</taxon>
        <taxon>Bdellovibrionota</taxon>
        <taxon>Bacteriovoracia</taxon>
        <taxon>Bacteriovoracales</taxon>
        <taxon>Bacteriovoracaceae</taxon>
        <taxon>Peredibacter</taxon>
    </lineage>
</organism>
<reference evidence="2 3" key="1">
    <citation type="submission" date="2023-11" db="EMBL/GenBank/DDBJ databases">
        <title>Peredibacter starrii A3.12.</title>
        <authorList>
            <person name="Mitchell R.J."/>
        </authorList>
    </citation>
    <scope>NUCLEOTIDE SEQUENCE [LARGE SCALE GENOMIC DNA]</scope>
    <source>
        <strain evidence="2 3">A3.12</strain>
    </source>
</reference>
<evidence type="ECO:0000313" key="3">
    <source>
        <dbReference type="Proteomes" id="UP001324634"/>
    </source>
</evidence>
<accession>A0AAX4HNL6</accession>
<dbReference type="AlphaFoldDB" id="A0AAX4HNL6"/>
<keyword evidence="3" id="KW-1185">Reference proteome</keyword>
<dbReference type="Proteomes" id="UP001324634">
    <property type="component" value="Chromosome"/>
</dbReference>
<dbReference type="CDD" id="cd00077">
    <property type="entry name" value="HDc"/>
    <property type="match status" value="1"/>
</dbReference>
<dbReference type="RefSeq" id="WP_321394552.1">
    <property type="nucleotide sequence ID" value="NZ_CP139487.1"/>
</dbReference>
<feature type="domain" description="HD-GYP" evidence="1">
    <location>
        <begin position="132"/>
        <end position="337"/>
    </location>
</feature>
<dbReference type="PANTHER" id="PTHR43155:SF2">
    <property type="entry name" value="CYCLIC DI-GMP PHOSPHODIESTERASE PA4108"/>
    <property type="match status" value="1"/>
</dbReference>
<dbReference type="InterPro" id="IPR037522">
    <property type="entry name" value="HD_GYP_dom"/>
</dbReference>
<proteinExistence type="predicted"/>